<accession>A0AB38D1K1</accession>
<organism evidence="1 2">
    <name type="scientific">Mycobacteroides abscessus subsp. abscessus</name>
    <dbReference type="NCBI Taxonomy" id="1185650"/>
    <lineage>
        <taxon>Bacteria</taxon>
        <taxon>Bacillati</taxon>
        <taxon>Actinomycetota</taxon>
        <taxon>Actinomycetes</taxon>
        <taxon>Mycobacteriales</taxon>
        <taxon>Mycobacteriaceae</taxon>
        <taxon>Mycobacteroides</taxon>
        <taxon>Mycobacteroides abscessus</taxon>
    </lineage>
</organism>
<evidence type="ECO:0000313" key="2">
    <source>
        <dbReference type="Proteomes" id="UP000185210"/>
    </source>
</evidence>
<reference evidence="1 2" key="1">
    <citation type="submission" date="2016-11" db="EMBL/GenBank/DDBJ databases">
        <authorList>
            <consortium name="Pathogen Informatics"/>
        </authorList>
    </citation>
    <scope>NUCLEOTIDE SEQUENCE [LARGE SCALE GENOMIC DNA]</scope>
    <source>
        <strain evidence="1 2">104</strain>
    </source>
</reference>
<evidence type="ECO:0000313" key="1">
    <source>
        <dbReference type="EMBL" id="SIB24361.1"/>
    </source>
</evidence>
<name>A0AB38D1K1_9MYCO</name>
<protein>
    <recommendedName>
        <fullName evidence="3">Bacteriophage protein</fullName>
    </recommendedName>
</protein>
<proteinExistence type="predicted"/>
<dbReference type="Proteomes" id="UP000185210">
    <property type="component" value="Unassembled WGS sequence"/>
</dbReference>
<dbReference type="AlphaFoldDB" id="A0AB38D1K1"/>
<dbReference type="RefSeq" id="WP_074293024.1">
    <property type="nucleotide sequence ID" value="NZ_FRZT01000017.1"/>
</dbReference>
<gene>
    <name evidence="1" type="ORF">SAMEA2070301_03367</name>
</gene>
<comment type="caution">
    <text evidence="1">The sequence shown here is derived from an EMBL/GenBank/DDBJ whole genome shotgun (WGS) entry which is preliminary data.</text>
</comment>
<evidence type="ECO:0008006" key="3">
    <source>
        <dbReference type="Google" id="ProtNLM"/>
    </source>
</evidence>
<sequence>MFQVEALALISVTVGPDDNPWVVRNPVTATVHAVSRDWQRCYDWIIDHPEARYVVIERKCDYRPFAEYVTHGLLYNAPCKTRSQAEQLTLI</sequence>
<dbReference type="EMBL" id="FSHM01000004">
    <property type="protein sequence ID" value="SIB24361.1"/>
    <property type="molecule type" value="Genomic_DNA"/>
</dbReference>